<dbReference type="InterPro" id="IPR004380">
    <property type="entry name" value="Asp_race"/>
</dbReference>
<dbReference type="OrthoDB" id="9803739at2"/>
<dbReference type="Pfam" id="PF01177">
    <property type="entry name" value="Asp_Glu_race"/>
    <property type="match status" value="1"/>
</dbReference>
<dbReference type="Gene3D" id="3.40.50.1860">
    <property type="match status" value="2"/>
</dbReference>
<comment type="similarity">
    <text evidence="1">Belongs to the aspartate/glutamate racemases family.</text>
</comment>
<gene>
    <name evidence="3" type="ORF">SAMN04488132_102402</name>
</gene>
<dbReference type="AlphaFoldDB" id="A0A1T4LB95"/>
<dbReference type="GO" id="GO:0047661">
    <property type="term" value="F:amino-acid racemase activity"/>
    <property type="evidence" value="ECO:0007669"/>
    <property type="project" value="InterPro"/>
</dbReference>
<dbReference type="PROSITE" id="PS00924">
    <property type="entry name" value="ASP_GLU_RACEMASE_2"/>
    <property type="match status" value="1"/>
</dbReference>
<dbReference type="EMBL" id="FUWH01000002">
    <property type="protein sequence ID" value="SJZ51804.1"/>
    <property type="molecule type" value="Genomic_DNA"/>
</dbReference>
<dbReference type="RefSeq" id="WP_078830349.1">
    <property type="nucleotide sequence ID" value="NZ_FUWH01000002.1"/>
</dbReference>
<keyword evidence="4" id="KW-1185">Reference proteome</keyword>
<organism evidence="3 4">
    <name type="scientific">Sediminibacterium ginsengisoli</name>
    <dbReference type="NCBI Taxonomy" id="413434"/>
    <lineage>
        <taxon>Bacteria</taxon>
        <taxon>Pseudomonadati</taxon>
        <taxon>Bacteroidota</taxon>
        <taxon>Chitinophagia</taxon>
        <taxon>Chitinophagales</taxon>
        <taxon>Chitinophagaceae</taxon>
        <taxon>Sediminibacterium</taxon>
    </lineage>
</organism>
<evidence type="ECO:0000313" key="3">
    <source>
        <dbReference type="EMBL" id="SJZ51804.1"/>
    </source>
</evidence>
<evidence type="ECO:0000256" key="2">
    <source>
        <dbReference type="ARBA" id="ARBA00023235"/>
    </source>
</evidence>
<dbReference type="InterPro" id="IPR015942">
    <property type="entry name" value="Asp/Glu/hydantoin_racemase"/>
</dbReference>
<protein>
    <submittedName>
        <fullName evidence="3">Aspartate racemase</fullName>
    </submittedName>
</protein>
<dbReference type="STRING" id="413434.SAMN04488132_102402"/>
<dbReference type="InterPro" id="IPR033134">
    <property type="entry name" value="Asp/Glu_racemase_AS_2"/>
</dbReference>
<dbReference type="NCBIfam" id="TIGR00035">
    <property type="entry name" value="asp_race"/>
    <property type="match status" value="1"/>
</dbReference>
<keyword evidence="2" id="KW-0413">Isomerase</keyword>
<reference evidence="3 4" key="1">
    <citation type="submission" date="2017-02" db="EMBL/GenBank/DDBJ databases">
        <authorList>
            <person name="Peterson S.W."/>
        </authorList>
    </citation>
    <scope>NUCLEOTIDE SEQUENCE [LARGE SCALE GENOMIC DNA]</scope>
    <source>
        <strain evidence="3 4">DSM 22335</strain>
    </source>
</reference>
<dbReference type="SUPFAM" id="SSF53681">
    <property type="entry name" value="Aspartate/glutamate racemase"/>
    <property type="match status" value="2"/>
</dbReference>
<sequence>MKKIGLVGGISWASSVDYYRYINEVTNKRLGGLNFAECLLYSVNFEYFRKYNAAYDWDSSFELLSAAALQLRNAGAELIILGANTAHIVAERVAAVVDLPLIDIRIATANAIMKRGIRKVALLGTTYTMELDFYRNKLAEYGIESLIPEKQTDRDFIEQTLVDELGRGIIKAETKAAYIRIANELIRQGAEGIILGCTEIPLLLSQADFTVPVFNTTEIHATAAVEFALSN</sequence>
<dbReference type="Proteomes" id="UP000190888">
    <property type="component" value="Unassembled WGS sequence"/>
</dbReference>
<dbReference type="PANTHER" id="PTHR21198:SF7">
    <property type="entry name" value="ASPARTATE-GLUTAMATE RACEMASE FAMILY"/>
    <property type="match status" value="1"/>
</dbReference>
<proteinExistence type="inferred from homology"/>
<evidence type="ECO:0000313" key="4">
    <source>
        <dbReference type="Proteomes" id="UP000190888"/>
    </source>
</evidence>
<accession>A0A1T4LB95</accession>
<dbReference type="InterPro" id="IPR001920">
    <property type="entry name" value="Asp/Glu_race"/>
</dbReference>
<evidence type="ECO:0000256" key="1">
    <source>
        <dbReference type="ARBA" id="ARBA00007847"/>
    </source>
</evidence>
<dbReference type="PANTHER" id="PTHR21198">
    <property type="entry name" value="GLUTAMATE RACEMASE"/>
    <property type="match status" value="1"/>
</dbReference>
<name>A0A1T4LB95_9BACT</name>